<dbReference type="AlphaFoldDB" id="A0A0L6VAT2"/>
<organism evidence="3 4">
    <name type="scientific">Puccinia sorghi</name>
    <dbReference type="NCBI Taxonomy" id="27349"/>
    <lineage>
        <taxon>Eukaryota</taxon>
        <taxon>Fungi</taxon>
        <taxon>Dikarya</taxon>
        <taxon>Basidiomycota</taxon>
        <taxon>Pucciniomycotina</taxon>
        <taxon>Pucciniomycetes</taxon>
        <taxon>Pucciniales</taxon>
        <taxon>Pucciniaceae</taxon>
        <taxon>Puccinia</taxon>
    </lineage>
</organism>
<evidence type="ECO:0000313" key="4">
    <source>
        <dbReference type="Proteomes" id="UP000037035"/>
    </source>
</evidence>
<feature type="signal peptide" evidence="2">
    <location>
        <begin position="1"/>
        <end position="22"/>
    </location>
</feature>
<dbReference type="SUPFAM" id="SSF53187">
    <property type="entry name" value="Zn-dependent exopeptidases"/>
    <property type="match status" value="1"/>
</dbReference>
<feature type="region of interest" description="Disordered" evidence="1">
    <location>
        <begin position="113"/>
        <end position="134"/>
    </location>
</feature>
<evidence type="ECO:0000313" key="3">
    <source>
        <dbReference type="EMBL" id="KNZ57829.1"/>
    </source>
</evidence>
<evidence type="ECO:0000256" key="2">
    <source>
        <dbReference type="SAM" id="SignalP"/>
    </source>
</evidence>
<accession>A0A0L6VAT2</accession>
<proteinExistence type="predicted"/>
<comment type="caution">
    <text evidence="3">The sequence shown here is derived from an EMBL/GenBank/DDBJ whole genome shotgun (WGS) entry which is preliminary data.</text>
</comment>
<keyword evidence="4" id="KW-1185">Reference proteome</keyword>
<dbReference type="EMBL" id="LAVV01006907">
    <property type="protein sequence ID" value="KNZ57829.1"/>
    <property type="molecule type" value="Genomic_DNA"/>
</dbReference>
<sequence>MVKRKMKLLLTVLLLQLTRTIAQLITLHLVPGTKQQASPCASFLGTTADGNHQLFNTGRCSPSLDHHGHLLRPPFQLSFHPQNGALIYSIKYHHTDVSERKLLEDFISHLEKVGKTPEPGRKPPIESPSPQLVLQSDSTPRMRRLFYEPLQSSAVLLEVPPQFVDLFAELLPPGFDSISHPLAPALGRSDGSRVTAAKIITNIPNRSLAGRLARLHYRPQIDQILPLSRGEKLLKNIEYLSGGEGKEARWMTRHSFSDGALHAVEWLRNRYQALGARCEFDQYLPDVAPNLICKLSWAPLDRSVLLVLTIMHRVGNTNPASEILQKESDKFLKTRSIDQNSAFIERRVEVVFVHFSGTEQGLLGSRSVAKRFRDDQADGKHHERMMLLLMNVDMLSSQGRARPDWPFYSGLLDGIARVHPANLEHLRTRAARWELHQFRPFSSLLPIDCLTDCGCCDSDPTICMRISTYSLVGLSDETNFHINGFPDSVRIFERIGSSIRNPNHLRSSDQFSHFFDLDQDDGRSPEGSYDTLQTVLIARVVVESPLSLPFIDHHDLVFSSC</sequence>
<feature type="chain" id="PRO_5005568341" evidence="2">
    <location>
        <begin position="23"/>
        <end position="561"/>
    </location>
</feature>
<dbReference type="Gene3D" id="3.40.630.10">
    <property type="entry name" value="Zn peptidases"/>
    <property type="match status" value="1"/>
</dbReference>
<dbReference type="STRING" id="27349.A0A0L6VAT2"/>
<dbReference type="VEuPathDB" id="FungiDB:VP01_2062g3"/>
<dbReference type="OrthoDB" id="10013407at2759"/>
<keyword evidence="2" id="KW-0732">Signal</keyword>
<gene>
    <name evidence="3" type="ORF">VP01_2062g3</name>
</gene>
<name>A0A0L6VAT2_9BASI</name>
<dbReference type="Proteomes" id="UP000037035">
    <property type="component" value="Unassembled WGS sequence"/>
</dbReference>
<reference evidence="3 4" key="1">
    <citation type="submission" date="2015-08" db="EMBL/GenBank/DDBJ databases">
        <title>Next Generation Sequencing and Analysis of the Genome of Puccinia sorghi L Schw, the Causal Agent of Maize Common Rust.</title>
        <authorList>
            <person name="Rochi L."/>
            <person name="Burguener G."/>
            <person name="Darino M."/>
            <person name="Turjanski A."/>
            <person name="Kreff E."/>
            <person name="Dieguez M.J."/>
            <person name="Sacco F."/>
        </authorList>
    </citation>
    <scope>NUCLEOTIDE SEQUENCE [LARGE SCALE GENOMIC DNA]</scope>
    <source>
        <strain evidence="3 4">RO10H11247</strain>
    </source>
</reference>
<evidence type="ECO:0000256" key="1">
    <source>
        <dbReference type="SAM" id="MobiDB-lite"/>
    </source>
</evidence>
<protein>
    <submittedName>
        <fullName evidence="3">Uncharacterized protein</fullName>
    </submittedName>
</protein>
<feature type="compositionally biased region" description="Basic and acidic residues" evidence="1">
    <location>
        <begin position="113"/>
        <end position="124"/>
    </location>
</feature>